<accession>A0AA39YS32</accession>
<gene>
    <name evidence="1" type="ORF">B0T16DRAFT_452239</name>
</gene>
<sequence>MAFPKLIPAFTAQVSTEVPSSLGPTARSGALVHIVIQAGGSVKSEPDYPLKLDANFLHGADFIKFDPSGKFARLEVQSLLKDEITGGLIRLNYTGNVNLDGPGGMGKVLRGDADAATTDFGDGFIYPVFEGGSNPTLAALEGKTFVGSGRFILEPGKPVVVEYKISEVAA</sequence>
<protein>
    <submittedName>
        <fullName evidence="1">Uncharacterized protein</fullName>
    </submittedName>
</protein>
<dbReference type="Pfam" id="PF11578">
    <property type="entry name" value="DUF3237"/>
    <property type="match status" value="1"/>
</dbReference>
<keyword evidence="2" id="KW-1185">Reference proteome</keyword>
<reference evidence="1" key="1">
    <citation type="submission" date="2023-06" db="EMBL/GenBank/DDBJ databases">
        <title>Genome-scale phylogeny and comparative genomics of the fungal order Sordariales.</title>
        <authorList>
            <consortium name="Lawrence Berkeley National Laboratory"/>
            <person name="Hensen N."/>
            <person name="Bonometti L."/>
            <person name="Westerberg I."/>
            <person name="Brannstrom I.O."/>
            <person name="Guillou S."/>
            <person name="Cros-Aarteil S."/>
            <person name="Calhoun S."/>
            <person name="Haridas S."/>
            <person name="Kuo A."/>
            <person name="Mondo S."/>
            <person name="Pangilinan J."/>
            <person name="Riley R."/>
            <person name="Labutti K."/>
            <person name="Andreopoulos B."/>
            <person name="Lipzen A."/>
            <person name="Chen C."/>
            <person name="Yanf M."/>
            <person name="Daum C."/>
            <person name="Ng V."/>
            <person name="Clum A."/>
            <person name="Steindorff A."/>
            <person name="Ohm R."/>
            <person name="Martin F."/>
            <person name="Silar P."/>
            <person name="Natvig D."/>
            <person name="Lalanne C."/>
            <person name="Gautier V."/>
            <person name="Ament-Velasquez S.L."/>
            <person name="Kruys A."/>
            <person name="Hutchinson M.I."/>
            <person name="Powell A.J."/>
            <person name="Barry K."/>
            <person name="Miller A.N."/>
            <person name="Grigoriev I.V."/>
            <person name="Debuchy R."/>
            <person name="Gladieux P."/>
            <person name="Thoren M.H."/>
            <person name="Johannesson H."/>
        </authorList>
    </citation>
    <scope>NUCLEOTIDE SEQUENCE</scope>
    <source>
        <strain evidence="1">SMH2532-1</strain>
    </source>
</reference>
<proteinExistence type="predicted"/>
<comment type="caution">
    <text evidence="1">The sequence shown here is derived from an EMBL/GenBank/DDBJ whole genome shotgun (WGS) entry which is preliminary data.</text>
</comment>
<dbReference type="Proteomes" id="UP001174936">
    <property type="component" value="Unassembled WGS sequence"/>
</dbReference>
<evidence type="ECO:0000313" key="2">
    <source>
        <dbReference type="Proteomes" id="UP001174936"/>
    </source>
</evidence>
<evidence type="ECO:0000313" key="1">
    <source>
        <dbReference type="EMBL" id="KAK0656697.1"/>
    </source>
</evidence>
<name>A0AA39YS32_9PEZI</name>
<dbReference type="AlphaFoldDB" id="A0AA39YS32"/>
<dbReference type="Gene3D" id="2.40.160.20">
    <property type="match status" value="1"/>
</dbReference>
<organism evidence="1 2">
    <name type="scientific">Cercophora newfieldiana</name>
    <dbReference type="NCBI Taxonomy" id="92897"/>
    <lineage>
        <taxon>Eukaryota</taxon>
        <taxon>Fungi</taxon>
        <taxon>Dikarya</taxon>
        <taxon>Ascomycota</taxon>
        <taxon>Pezizomycotina</taxon>
        <taxon>Sordariomycetes</taxon>
        <taxon>Sordariomycetidae</taxon>
        <taxon>Sordariales</taxon>
        <taxon>Lasiosphaeriaceae</taxon>
        <taxon>Cercophora</taxon>
    </lineage>
</organism>
<dbReference type="EMBL" id="JAULSV010000001">
    <property type="protein sequence ID" value="KAK0656697.1"/>
    <property type="molecule type" value="Genomic_DNA"/>
</dbReference>